<reference evidence="10 11" key="1">
    <citation type="journal article" date="2020" name="Syst. Appl. Microbiol.">
        <title>Arthrospiribacter ruber gen. nov., sp. nov., a novel bacterium isolated from Arthrospira cultures.</title>
        <authorList>
            <person name="Waleron M."/>
            <person name="Misztak A."/>
            <person name="Waleron M.M."/>
            <person name="Furmaniak M."/>
            <person name="Mrozik A."/>
            <person name="Waleron K."/>
        </authorList>
    </citation>
    <scope>NUCLEOTIDE SEQUENCE [LARGE SCALE GENOMIC DNA]</scope>
    <source>
        <strain evidence="10 11">DPMB0001</strain>
    </source>
</reference>
<comment type="function">
    <text evidence="7">Degrades oligopeptides.</text>
</comment>
<feature type="domain" description="PDZ" evidence="9">
    <location>
        <begin position="781"/>
        <end position="853"/>
    </location>
</feature>
<dbReference type="PANTHER" id="PTHR43253">
    <property type="entry name" value="TRICORN PROTEASE HOMOLOG 2-RELATED"/>
    <property type="match status" value="1"/>
</dbReference>
<keyword evidence="11" id="KW-1185">Reference proteome</keyword>
<dbReference type="AlphaFoldDB" id="A0A951IWS4"/>
<proteinExistence type="inferred from homology"/>
<dbReference type="Pfam" id="PF26549">
    <property type="entry name" value="Tricorn_N"/>
    <property type="match status" value="1"/>
</dbReference>
<evidence type="ECO:0000256" key="1">
    <source>
        <dbReference type="ARBA" id="ARBA00004496"/>
    </source>
</evidence>
<evidence type="ECO:0000256" key="5">
    <source>
        <dbReference type="ARBA" id="ARBA00022801"/>
    </source>
</evidence>
<evidence type="ECO:0000256" key="3">
    <source>
        <dbReference type="ARBA" id="ARBA00022490"/>
    </source>
</evidence>
<accession>A0A951IWS4</accession>
<dbReference type="InterPro" id="IPR029414">
    <property type="entry name" value="Tricorn_PDZ"/>
</dbReference>
<dbReference type="PIRSF" id="PIRSF036421">
    <property type="entry name" value="Tricorn_protease"/>
    <property type="match status" value="1"/>
</dbReference>
<dbReference type="CDD" id="cd07562">
    <property type="entry name" value="Peptidase_S41_TRI"/>
    <property type="match status" value="1"/>
</dbReference>
<evidence type="ECO:0000256" key="2">
    <source>
        <dbReference type="ARBA" id="ARBA00008524"/>
    </source>
</evidence>
<evidence type="ECO:0000313" key="11">
    <source>
        <dbReference type="Proteomes" id="UP000727490"/>
    </source>
</evidence>
<gene>
    <name evidence="10" type="ORF">EGN73_12310</name>
</gene>
<dbReference type="EC" id="3.4.21.-" evidence="7"/>
<keyword evidence="3 7" id="KW-0963">Cytoplasm</keyword>
<dbReference type="Pfam" id="PF03572">
    <property type="entry name" value="Peptidase_S41"/>
    <property type="match status" value="1"/>
</dbReference>
<sequence>MQRLKFVWALAMVLLMGSLGAQENPQWLRYPAISPDGKTIAFTYKGDIYTVPSSGGNAVQLTFHDAHDFMPVWSKDGSKLAFASDRYGNFDVFVMEAQGGAATRLTFHSNDEMPYTFSPDGGHVIFGGVRQDIAEHRQYPTASQPELYKVPVKGGRVDQIWTLPAEAVQVNADGSKLIYHDKKGGENPWRKKHTSAITRDIWIFDSASGEHKMLTEFEGEDRNPVFSADGKTVYYLSEANGSFNVFKFSLDNADKKEGITKLKDFPVRFLSIAENDLMAFSYDGELYTLKDGEDPKKVKVTIRTQAVSNPDSFISINGGVREMSISPNGKEIAFVARGEVFVTSVDGAITKRITNTPNQESFVEFAPDGKSLIYASERDGRWQIFKVSRERESDEPFFFASTLLKEEAVVSKEVDCYLPKLSPDGKKLAFVEGRRTLKVMDLDSKKEITLMTPEHLFHMRDGDQYFEWSPDSKWLLAAYRPTMANGEVVLLDAEGKREMYNLTQSGYGDGRPKWVKDGKQMIWFSNRDGMKSFATSGGSQNDVFTLFFTKEGYDQFNLSKEDFDLMKEVEKAGKKDEEKKDDKKDEGKKTEPLQIDWEDLRDRKAKLTIHSTELGDAVLDKEGEKLLYLAKFEKGMNLWSTNLRTKETKMELKLDASYGSLAWDKEMKNLYLLSGGNISKITDNGSKREQIKISGEMTMDKEAEFKEMFEHIKIRTKGAFYTPDMHGVDWDVLTAQYEKYLPYIGNGYEFAEMASEMIGELNVSHAGASYNRSIPEADATASLGIFMDYAHQEDGIKIKEIIKNGPLDKAGLDIMPGMVIEKIDGELISKDLDVARYLNRKADKFTLLELVDVKSGNKKQVTVKPITLAEENRLLYRRWVKRNQAEVDSLSDGKLGYVHIPGMSDGPYRTTYEEMMGKYHDREGVIVDTRFNGGGDLVADLAMFFTGEKFITYATEDRDVGYEPTFRWTKPTLAMFNEGNYSDGHCFACGYTDLKIGKTVGMPTPGTCSFAGWEMLSNGGRWGIAPISAKDKSGNWMENNEKKPQFQVKNMPGKIDKGIDQQLEKAVEELLKEVE</sequence>
<evidence type="ECO:0000256" key="4">
    <source>
        <dbReference type="ARBA" id="ARBA00022670"/>
    </source>
</evidence>
<dbReference type="InterPro" id="IPR012393">
    <property type="entry name" value="Tricorn_protease"/>
</dbReference>
<comment type="caution">
    <text evidence="10">The sequence shown here is derived from an EMBL/GenBank/DDBJ whole genome shotgun (WGS) entry which is preliminary data.</text>
</comment>
<dbReference type="GO" id="GO:0005737">
    <property type="term" value="C:cytoplasm"/>
    <property type="evidence" value="ECO:0007669"/>
    <property type="project" value="UniProtKB-SubCell"/>
</dbReference>
<organism evidence="10 11">
    <name type="scientific">Arthrospiribacter ruber</name>
    <dbReference type="NCBI Taxonomy" id="2487934"/>
    <lineage>
        <taxon>Bacteria</taxon>
        <taxon>Pseudomonadati</taxon>
        <taxon>Bacteroidota</taxon>
        <taxon>Cytophagia</taxon>
        <taxon>Cytophagales</taxon>
        <taxon>Cyclobacteriaceae</taxon>
        <taxon>Arthrospiribacter</taxon>
    </lineage>
</organism>
<name>A0A951IWS4_9BACT</name>
<evidence type="ECO:0000313" key="10">
    <source>
        <dbReference type="EMBL" id="MBW3468590.1"/>
    </source>
</evidence>
<dbReference type="PANTHER" id="PTHR43253:SF1">
    <property type="entry name" value="TRICORN PROTEASE HOMOLOG 2-RELATED"/>
    <property type="match status" value="1"/>
</dbReference>
<dbReference type="Pfam" id="PF26550">
    <property type="entry name" value="Tricorn_2nd"/>
    <property type="match status" value="1"/>
</dbReference>
<dbReference type="Proteomes" id="UP000727490">
    <property type="component" value="Unassembled WGS sequence"/>
</dbReference>
<dbReference type="GO" id="GO:0006508">
    <property type="term" value="P:proteolysis"/>
    <property type="evidence" value="ECO:0007669"/>
    <property type="project" value="UniProtKB-KW"/>
</dbReference>
<dbReference type="InterPro" id="IPR005151">
    <property type="entry name" value="Tail-specific_protease"/>
</dbReference>
<evidence type="ECO:0000256" key="6">
    <source>
        <dbReference type="ARBA" id="ARBA00022825"/>
    </source>
</evidence>
<dbReference type="InterPro" id="IPR028204">
    <property type="entry name" value="Tricorn_C1"/>
</dbReference>
<keyword evidence="4 7" id="KW-0645">Protease</keyword>
<dbReference type="EMBL" id="RPHB01000005">
    <property type="protein sequence ID" value="MBW3468590.1"/>
    <property type="molecule type" value="Genomic_DNA"/>
</dbReference>
<keyword evidence="8" id="KW-0732">Signal</keyword>
<comment type="subcellular location">
    <subcellularLocation>
        <location evidence="1 7">Cytoplasm</location>
    </subcellularLocation>
</comment>
<evidence type="ECO:0000256" key="7">
    <source>
        <dbReference type="PIRNR" id="PIRNR036421"/>
    </source>
</evidence>
<dbReference type="SMART" id="SM00228">
    <property type="entry name" value="PDZ"/>
    <property type="match status" value="1"/>
</dbReference>
<dbReference type="InterPro" id="IPR001478">
    <property type="entry name" value="PDZ"/>
</dbReference>
<evidence type="ECO:0000256" key="8">
    <source>
        <dbReference type="SAM" id="SignalP"/>
    </source>
</evidence>
<dbReference type="Pfam" id="PF14684">
    <property type="entry name" value="Tricorn_C1"/>
    <property type="match status" value="1"/>
</dbReference>
<feature type="chain" id="PRO_5037880039" description="Tricorn protease homolog" evidence="8">
    <location>
        <begin position="22"/>
        <end position="1075"/>
    </location>
</feature>
<evidence type="ECO:0000259" key="9">
    <source>
        <dbReference type="SMART" id="SM00228"/>
    </source>
</evidence>
<feature type="signal peptide" evidence="8">
    <location>
        <begin position="1"/>
        <end position="21"/>
    </location>
</feature>
<keyword evidence="5 7" id="KW-0378">Hydrolase</keyword>
<protein>
    <recommendedName>
        <fullName evidence="7">Tricorn protease homolog</fullName>
        <ecNumber evidence="7">3.4.21.-</ecNumber>
    </recommendedName>
</protein>
<dbReference type="Pfam" id="PF14685">
    <property type="entry name" value="PDZ_Tricorn"/>
    <property type="match status" value="1"/>
</dbReference>
<keyword evidence="6 7" id="KW-0720">Serine protease</keyword>
<dbReference type="GO" id="GO:0008236">
    <property type="term" value="F:serine-type peptidase activity"/>
    <property type="evidence" value="ECO:0007669"/>
    <property type="project" value="UniProtKB-KW"/>
</dbReference>
<comment type="similarity">
    <text evidence="2 7">Belongs to the peptidase S41B family.</text>
</comment>